<evidence type="ECO:0000256" key="4">
    <source>
        <dbReference type="ARBA" id="ARBA00022833"/>
    </source>
</evidence>
<dbReference type="Pfam" id="PF05699">
    <property type="entry name" value="Dimer_Tnp_hAT"/>
    <property type="match status" value="1"/>
</dbReference>
<keyword evidence="4" id="KW-0862">Zinc</keyword>
<dbReference type="InterPro" id="IPR012337">
    <property type="entry name" value="RNaseH-like_sf"/>
</dbReference>
<evidence type="ECO:0000256" key="3">
    <source>
        <dbReference type="ARBA" id="ARBA00022771"/>
    </source>
</evidence>
<comment type="subcellular location">
    <subcellularLocation>
        <location evidence="1">Nucleus</location>
    </subcellularLocation>
</comment>
<sequence length="620" mass="69429">MRGHVSSCHKDDYCKLMSPTASTASESADTEEAASQAKEGTLEAILPQITTSQRKELHRRITLWLVRRKRLLTLPENDTEFRDIFDFIFAGGYVPPTYKLVMQQMLELSSEGKENVHSAMDLLEREGILPSLAGDIWSEGGISIFGVLTYWIDAEFTLFERLSSAIPFSAVRHTASEIQSATKKACSDLHIGLYREDLALGDGVDTGDESVHCTISDNASNIISGWDCFDGYECCNHTLALIVKAFLEHPDIQGVFKKLRGMTTHFNHSVIGGNKLLNDCQKRHNMNVTKPPQDNDTRTGWGGACKQATWYMRYQVVIQMYGIENPVNASTAVPNPDGGSVYKDHRLDLLEWYIVKESAYFLTYVMNASNILQGTKYPTASLILPVLGKVAHYAEATTPLKFENAPVKITNESVIHGRKLLLTDFISRYFNGLQDCKLEDWCIATVLDPRYKHFTFHCVGRWMRGKLTAELALEWTRKCWEADWKPKGDESSMPALVPAQNKSKGQDGRPIVTAAAFLADSDDEEDATAHIQAGVVMEKEDELQAYLRIPRVAADVDLLAWWKVQSGKLPHLAKMARQFLAPPASTSFLCCGAHAWRPAKVHWGKHNRALAYGGNEYLDM</sequence>
<keyword evidence="2" id="KW-0479">Metal-binding</keyword>
<proteinExistence type="predicted"/>
<keyword evidence="8" id="KW-1185">Reference proteome</keyword>
<dbReference type="InterPro" id="IPR008906">
    <property type="entry name" value="HATC_C_dom"/>
</dbReference>
<dbReference type="InterPro" id="IPR052035">
    <property type="entry name" value="ZnF_BED_domain_contain"/>
</dbReference>
<dbReference type="GO" id="GO:0046983">
    <property type="term" value="F:protein dimerization activity"/>
    <property type="evidence" value="ECO:0007669"/>
    <property type="project" value="InterPro"/>
</dbReference>
<gene>
    <name evidence="7" type="ORF">CYMTET_27839</name>
</gene>
<accession>A0AAE0KWJ0</accession>
<organism evidence="7 8">
    <name type="scientific">Cymbomonas tetramitiformis</name>
    <dbReference type="NCBI Taxonomy" id="36881"/>
    <lineage>
        <taxon>Eukaryota</taxon>
        <taxon>Viridiplantae</taxon>
        <taxon>Chlorophyta</taxon>
        <taxon>Pyramimonadophyceae</taxon>
        <taxon>Pyramimonadales</taxon>
        <taxon>Pyramimonadaceae</taxon>
        <taxon>Cymbomonas</taxon>
    </lineage>
</organism>
<reference evidence="7 8" key="1">
    <citation type="journal article" date="2015" name="Genome Biol. Evol.">
        <title>Comparative Genomics of a Bacterivorous Green Alga Reveals Evolutionary Causalities and Consequences of Phago-Mixotrophic Mode of Nutrition.</title>
        <authorList>
            <person name="Burns J.A."/>
            <person name="Paasch A."/>
            <person name="Narechania A."/>
            <person name="Kim E."/>
        </authorList>
    </citation>
    <scope>NUCLEOTIDE SEQUENCE [LARGE SCALE GENOMIC DNA]</scope>
    <source>
        <strain evidence="7 8">PLY_AMNH</strain>
    </source>
</reference>
<evidence type="ECO:0000313" key="7">
    <source>
        <dbReference type="EMBL" id="KAK3263342.1"/>
    </source>
</evidence>
<dbReference type="PANTHER" id="PTHR46481:SF10">
    <property type="entry name" value="ZINC FINGER BED DOMAIN-CONTAINING PROTEIN 39"/>
    <property type="match status" value="1"/>
</dbReference>
<feature type="domain" description="HAT C-terminal dimerisation" evidence="6">
    <location>
        <begin position="542"/>
        <end position="586"/>
    </location>
</feature>
<name>A0AAE0KWJ0_9CHLO</name>
<evidence type="ECO:0000259" key="6">
    <source>
        <dbReference type="Pfam" id="PF05699"/>
    </source>
</evidence>
<keyword evidence="3" id="KW-0863">Zinc-finger</keyword>
<keyword evidence="5" id="KW-0539">Nucleus</keyword>
<protein>
    <recommendedName>
        <fullName evidence="6">HAT C-terminal dimerisation domain-containing protein</fullName>
    </recommendedName>
</protein>
<dbReference type="PANTHER" id="PTHR46481">
    <property type="entry name" value="ZINC FINGER BED DOMAIN-CONTAINING PROTEIN 4"/>
    <property type="match status" value="1"/>
</dbReference>
<dbReference type="GO" id="GO:0005634">
    <property type="term" value="C:nucleus"/>
    <property type="evidence" value="ECO:0007669"/>
    <property type="project" value="UniProtKB-SubCell"/>
</dbReference>
<dbReference type="GO" id="GO:0008270">
    <property type="term" value="F:zinc ion binding"/>
    <property type="evidence" value="ECO:0007669"/>
    <property type="project" value="UniProtKB-KW"/>
</dbReference>
<dbReference type="Proteomes" id="UP001190700">
    <property type="component" value="Unassembled WGS sequence"/>
</dbReference>
<comment type="caution">
    <text evidence="7">The sequence shown here is derived from an EMBL/GenBank/DDBJ whole genome shotgun (WGS) entry which is preliminary data.</text>
</comment>
<evidence type="ECO:0000256" key="2">
    <source>
        <dbReference type="ARBA" id="ARBA00022723"/>
    </source>
</evidence>
<dbReference type="EMBL" id="LGRX02015524">
    <property type="protein sequence ID" value="KAK3263342.1"/>
    <property type="molecule type" value="Genomic_DNA"/>
</dbReference>
<evidence type="ECO:0000313" key="8">
    <source>
        <dbReference type="Proteomes" id="UP001190700"/>
    </source>
</evidence>
<evidence type="ECO:0000256" key="1">
    <source>
        <dbReference type="ARBA" id="ARBA00004123"/>
    </source>
</evidence>
<dbReference type="SUPFAM" id="SSF53098">
    <property type="entry name" value="Ribonuclease H-like"/>
    <property type="match status" value="1"/>
</dbReference>
<dbReference type="AlphaFoldDB" id="A0AAE0KWJ0"/>
<evidence type="ECO:0000256" key="5">
    <source>
        <dbReference type="ARBA" id="ARBA00023242"/>
    </source>
</evidence>